<dbReference type="GO" id="GO:0015276">
    <property type="term" value="F:ligand-gated monoatomic ion channel activity"/>
    <property type="evidence" value="ECO:0007669"/>
    <property type="project" value="InterPro"/>
</dbReference>
<evidence type="ECO:0000259" key="12">
    <source>
        <dbReference type="Pfam" id="PF10613"/>
    </source>
</evidence>
<proteinExistence type="predicted"/>
<evidence type="ECO:0000256" key="7">
    <source>
        <dbReference type="ARBA" id="ARBA00023170"/>
    </source>
</evidence>
<evidence type="ECO:0000256" key="11">
    <source>
        <dbReference type="SAM" id="SignalP"/>
    </source>
</evidence>
<dbReference type="Pfam" id="PF10613">
    <property type="entry name" value="Lig_chan-Glu_bd"/>
    <property type="match status" value="1"/>
</dbReference>
<evidence type="ECO:0000256" key="3">
    <source>
        <dbReference type="ARBA" id="ARBA00022692"/>
    </source>
</evidence>
<dbReference type="InterPro" id="IPR019594">
    <property type="entry name" value="Glu/Gly-bd"/>
</dbReference>
<keyword evidence="14" id="KW-1185">Reference proteome</keyword>
<keyword evidence="2" id="KW-0813">Transport</keyword>
<dbReference type="Gene3D" id="3.40.190.10">
    <property type="entry name" value="Periplasmic binding protein-like II"/>
    <property type="match status" value="1"/>
</dbReference>
<evidence type="ECO:0000256" key="10">
    <source>
        <dbReference type="ARBA" id="ARBA00023303"/>
    </source>
</evidence>
<comment type="caution">
    <text evidence="13">The sequence shown here is derived from an EMBL/GenBank/DDBJ whole genome shotgun (WGS) entry which is preliminary data.</text>
</comment>
<dbReference type="EMBL" id="JANJYJ010000010">
    <property type="protein sequence ID" value="KAK3184671.1"/>
    <property type="molecule type" value="Genomic_DNA"/>
</dbReference>
<dbReference type="GO" id="GO:0016020">
    <property type="term" value="C:membrane"/>
    <property type="evidence" value="ECO:0007669"/>
    <property type="project" value="UniProtKB-SubCell"/>
</dbReference>
<keyword evidence="9" id="KW-1071">Ligand-gated ion channel</keyword>
<feature type="domain" description="Ionotropic glutamate receptor L-glutamate and glycine-binding" evidence="12">
    <location>
        <begin position="173"/>
        <end position="263"/>
    </location>
</feature>
<evidence type="ECO:0000256" key="6">
    <source>
        <dbReference type="ARBA" id="ARBA00023136"/>
    </source>
</evidence>
<comment type="subcellular location">
    <subcellularLocation>
        <location evidence="1">Membrane</location>
        <topology evidence="1">Multi-pass membrane protein</topology>
    </subcellularLocation>
</comment>
<dbReference type="PANTHER" id="PTHR34836">
    <property type="entry name" value="OS06G0188250 PROTEIN"/>
    <property type="match status" value="1"/>
</dbReference>
<dbReference type="FunFam" id="3.40.190.10:FF:000103">
    <property type="entry name" value="Glutamate receptor"/>
    <property type="match status" value="1"/>
</dbReference>
<dbReference type="AlphaFoldDB" id="A0AAD9ZM04"/>
<evidence type="ECO:0000256" key="4">
    <source>
        <dbReference type="ARBA" id="ARBA00022989"/>
    </source>
</evidence>
<dbReference type="InterPro" id="IPR015683">
    <property type="entry name" value="Ionotropic_Glu_rcpt"/>
</dbReference>
<evidence type="ECO:0000256" key="2">
    <source>
        <dbReference type="ARBA" id="ARBA00022448"/>
    </source>
</evidence>
<keyword evidence="7" id="KW-0675">Receptor</keyword>
<keyword evidence="10" id="KW-0407">Ion channel</keyword>
<protein>
    <recommendedName>
        <fullName evidence="12">Ionotropic glutamate receptor L-glutamate and glycine-binding domain-containing protein</fullName>
    </recommendedName>
</protein>
<keyword evidence="11" id="KW-0732">Signal</keyword>
<dbReference type="PANTHER" id="PTHR34836:SF6">
    <property type="entry name" value="PERIPLASMIC BINDING PROTEIN-LIKE I"/>
    <property type="match status" value="1"/>
</dbReference>
<keyword evidence="8" id="KW-0325">Glycoprotein</keyword>
<keyword evidence="4" id="KW-1133">Transmembrane helix</keyword>
<gene>
    <name evidence="13" type="ORF">Dsin_031957</name>
</gene>
<evidence type="ECO:0000313" key="13">
    <source>
        <dbReference type="EMBL" id="KAK3184671.1"/>
    </source>
</evidence>
<organism evidence="13 14">
    <name type="scientific">Dipteronia sinensis</name>
    <dbReference type="NCBI Taxonomy" id="43782"/>
    <lineage>
        <taxon>Eukaryota</taxon>
        <taxon>Viridiplantae</taxon>
        <taxon>Streptophyta</taxon>
        <taxon>Embryophyta</taxon>
        <taxon>Tracheophyta</taxon>
        <taxon>Spermatophyta</taxon>
        <taxon>Magnoliopsida</taxon>
        <taxon>eudicotyledons</taxon>
        <taxon>Gunneridae</taxon>
        <taxon>Pentapetalae</taxon>
        <taxon>rosids</taxon>
        <taxon>malvids</taxon>
        <taxon>Sapindales</taxon>
        <taxon>Sapindaceae</taxon>
        <taxon>Hippocastanoideae</taxon>
        <taxon>Acereae</taxon>
        <taxon>Dipteronia</taxon>
    </lineage>
</organism>
<evidence type="ECO:0000313" key="14">
    <source>
        <dbReference type="Proteomes" id="UP001281410"/>
    </source>
</evidence>
<evidence type="ECO:0000256" key="1">
    <source>
        <dbReference type="ARBA" id="ARBA00004141"/>
    </source>
</evidence>
<evidence type="ECO:0000256" key="9">
    <source>
        <dbReference type="ARBA" id="ARBA00023286"/>
    </source>
</evidence>
<accession>A0AAD9ZM04</accession>
<dbReference type="Proteomes" id="UP001281410">
    <property type="component" value="Unassembled WGS sequence"/>
</dbReference>
<feature type="signal peptide" evidence="11">
    <location>
        <begin position="1"/>
        <end position="29"/>
    </location>
</feature>
<sequence length="314" mass="35033">MDFKREKLNNQAFFFRLMILFILLNPSSPSKPDNRVKNVSLSYVVQVHVGVIVDMGSWSGKISHSCISMAISDICALNNKTRVLLHWMNSKGDSILALHAGKGLRRVGFWTSETGNITKESNSPSTSDLEVIIWPGGSATTPKRQLIQMSSKVLRIGVPAQSLFKELVDRVHDSQSDERKLTGFCIEVFSAAMATLPYPVPYQFIPFEYANGSIAGSHNDLLHLVYLKKLDAAVGDITITANRSLYVDFTLPFSDMGVGMIMPTYQNNNMREAIEQLVKVCSDHMGVCSAYIEFKLHGHFNFYVNRSTNPVGFK</sequence>
<evidence type="ECO:0000256" key="5">
    <source>
        <dbReference type="ARBA" id="ARBA00023065"/>
    </source>
</evidence>
<evidence type="ECO:0000256" key="8">
    <source>
        <dbReference type="ARBA" id="ARBA00023180"/>
    </source>
</evidence>
<name>A0AAD9ZM04_9ROSI</name>
<keyword evidence="5" id="KW-0406">Ion transport</keyword>
<keyword evidence="3" id="KW-0812">Transmembrane</keyword>
<feature type="chain" id="PRO_5042267817" description="Ionotropic glutamate receptor L-glutamate and glycine-binding domain-containing protein" evidence="11">
    <location>
        <begin position="30"/>
        <end position="314"/>
    </location>
</feature>
<dbReference type="SUPFAM" id="SSF53850">
    <property type="entry name" value="Periplasmic binding protein-like II"/>
    <property type="match status" value="1"/>
</dbReference>
<reference evidence="13" key="1">
    <citation type="journal article" date="2023" name="Plant J.">
        <title>Genome sequences and population genomics provide insights into the demographic history, inbreeding, and mutation load of two 'living fossil' tree species of Dipteronia.</title>
        <authorList>
            <person name="Feng Y."/>
            <person name="Comes H.P."/>
            <person name="Chen J."/>
            <person name="Zhu S."/>
            <person name="Lu R."/>
            <person name="Zhang X."/>
            <person name="Li P."/>
            <person name="Qiu J."/>
            <person name="Olsen K.M."/>
            <person name="Qiu Y."/>
        </authorList>
    </citation>
    <scope>NUCLEOTIDE SEQUENCE</scope>
    <source>
        <strain evidence="13">NBL</strain>
    </source>
</reference>
<keyword evidence="6" id="KW-0472">Membrane</keyword>